<evidence type="ECO:0000256" key="3">
    <source>
        <dbReference type="ARBA" id="ARBA00023172"/>
    </source>
</evidence>
<dbReference type="SUPFAM" id="SSF56349">
    <property type="entry name" value="DNA breaking-rejoining enzymes"/>
    <property type="match status" value="1"/>
</dbReference>
<dbReference type="PANTHER" id="PTHR30349:SF41">
    <property type="entry name" value="INTEGRASE_RECOMBINASE PROTEIN MJ0367-RELATED"/>
    <property type="match status" value="1"/>
</dbReference>
<dbReference type="EMBL" id="ATBP01000364">
    <property type="protein sequence ID" value="ETR70823.1"/>
    <property type="molecule type" value="Genomic_DNA"/>
</dbReference>
<evidence type="ECO:0000313" key="5">
    <source>
        <dbReference type="EMBL" id="ETR70823.1"/>
    </source>
</evidence>
<dbReference type="Proteomes" id="UP000189670">
    <property type="component" value="Unassembled WGS sequence"/>
</dbReference>
<evidence type="ECO:0000256" key="2">
    <source>
        <dbReference type="ARBA" id="ARBA00023125"/>
    </source>
</evidence>
<feature type="domain" description="Tyr recombinase" evidence="4">
    <location>
        <begin position="110"/>
        <end position="317"/>
    </location>
</feature>
<dbReference type="GO" id="GO:0015074">
    <property type="term" value="P:DNA integration"/>
    <property type="evidence" value="ECO:0007669"/>
    <property type="project" value="InterPro"/>
</dbReference>
<dbReference type="InterPro" id="IPR013762">
    <property type="entry name" value="Integrase-like_cat_sf"/>
</dbReference>
<evidence type="ECO:0000256" key="1">
    <source>
        <dbReference type="ARBA" id="ARBA00008857"/>
    </source>
</evidence>
<dbReference type="PANTHER" id="PTHR30349">
    <property type="entry name" value="PHAGE INTEGRASE-RELATED"/>
    <property type="match status" value="1"/>
</dbReference>
<sequence>MIEKNYTFKSILSELIIGYIEEKRSIGYKYIKSASHLKNFDTFLAKEHLMEKNLPKELVLLWTNKRFNETEGNRSNRISIARGFAKYMVRLGYDAYILPAASVTIDRYSYVPYIFSEQELKSIFIVCDNYPSSDISPNRHLILPLLFRMLYGCGLRISEALKLECNDVDLKQGTLFIRNAKFGKERIVPMAESLTERCRQYLVKVHNLKSCNPIYFPSPYGGHYDEGTIYNLFRKILWKAKISHSGKGPRLHDIRHTAAVHCLKKWVINKKDLTNLLPFLSAYLGHVDLRGTQHYLRLTADLYPHIIDAVEQDYSFLIPEVPYYETN</sequence>
<dbReference type="Pfam" id="PF00589">
    <property type="entry name" value="Phage_integrase"/>
    <property type="match status" value="1"/>
</dbReference>
<accession>A0A1V1P7S4</accession>
<dbReference type="InterPro" id="IPR002104">
    <property type="entry name" value="Integrase_catalytic"/>
</dbReference>
<dbReference type="AlphaFoldDB" id="A0A1V1P7S4"/>
<keyword evidence="2" id="KW-0238">DNA-binding</keyword>
<comment type="caution">
    <text evidence="5">The sequence shown here is derived from an EMBL/GenBank/DDBJ whole genome shotgun (WGS) entry which is preliminary data.</text>
</comment>
<dbReference type="GO" id="GO:0006310">
    <property type="term" value="P:DNA recombination"/>
    <property type="evidence" value="ECO:0007669"/>
    <property type="project" value="UniProtKB-KW"/>
</dbReference>
<reference evidence="6" key="1">
    <citation type="submission" date="2012-11" db="EMBL/GenBank/DDBJ databases">
        <authorList>
            <person name="Lucero-Rivera Y.E."/>
            <person name="Tovar-Ramirez D."/>
        </authorList>
    </citation>
    <scope>NUCLEOTIDE SEQUENCE [LARGE SCALE GENOMIC DNA]</scope>
    <source>
        <strain evidence="6">Araruama</strain>
    </source>
</reference>
<dbReference type="PROSITE" id="PS51898">
    <property type="entry name" value="TYR_RECOMBINASE"/>
    <property type="match status" value="1"/>
</dbReference>
<organism evidence="5 6">
    <name type="scientific">Candidatus Magnetoglobus multicellularis str. Araruama</name>
    <dbReference type="NCBI Taxonomy" id="890399"/>
    <lineage>
        <taxon>Bacteria</taxon>
        <taxon>Pseudomonadati</taxon>
        <taxon>Thermodesulfobacteriota</taxon>
        <taxon>Desulfobacteria</taxon>
        <taxon>Desulfobacterales</taxon>
        <taxon>Desulfobacteraceae</taxon>
        <taxon>Candidatus Magnetoglobus</taxon>
    </lineage>
</organism>
<dbReference type="InterPro" id="IPR050090">
    <property type="entry name" value="Tyrosine_recombinase_XerCD"/>
</dbReference>
<gene>
    <name evidence="5" type="ORF">OMM_02959</name>
</gene>
<evidence type="ECO:0000313" key="6">
    <source>
        <dbReference type="Proteomes" id="UP000189670"/>
    </source>
</evidence>
<dbReference type="Gene3D" id="1.10.443.10">
    <property type="entry name" value="Intergrase catalytic core"/>
    <property type="match status" value="1"/>
</dbReference>
<name>A0A1V1P7S4_9BACT</name>
<protein>
    <submittedName>
        <fullName evidence="5">Integrase family protein</fullName>
    </submittedName>
</protein>
<evidence type="ECO:0000259" key="4">
    <source>
        <dbReference type="PROSITE" id="PS51898"/>
    </source>
</evidence>
<proteinExistence type="inferred from homology"/>
<comment type="similarity">
    <text evidence="1">Belongs to the 'phage' integrase family.</text>
</comment>
<dbReference type="InterPro" id="IPR011010">
    <property type="entry name" value="DNA_brk_join_enz"/>
</dbReference>
<keyword evidence="3" id="KW-0233">DNA recombination</keyword>
<dbReference type="GO" id="GO:0003677">
    <property type="term" value="F:DNA binding"/>
    <property type="evidence" value="ECO:0007669"/>
    <property type="project" value="UniProtKB-KW"/>
</dbReference>